<comment type="caution">
    <text evidence="1">The sequence shown here is derived from an EMBL/GenBank/DDBJ whole genome shotgun (WGS) entry which is preliminary data.</text>
</comment>
<reference evidence="1 2" key="1">
    <citation type="submission" date="2018-08" db="EMBL/GenBank/DDBJ databases">
        <title>Genomic investigation of the strawberry pathogen Phytophthora fragariae indicates pathogenicity is determined by transcriptional variation in three key races.</title>
        <authorList>
            <person name="Adams T.M."/>
            <person name="Armitage A.D."/>
            <person name="Sobczyk M.K."/>
            <person name="Bates H.J."/>
            <person name="Dunwell J.M."/>
            <person name="Nellist C.F."/>
            <person name="Harrison R.J."/>
        </authorList>
    </citation>
    <scope>NUCLEOTIDE SEQUENCE [LARGE SCALE GENOMIC DNA]</scope>
    <source>
        <strain evidence="1 2">NOV-27</strain>
    </source>
</reference>
<dbReference type="SUPFAM" id="SSF56300">
    <property type="entry name" value="Metallo-dependent phosphatases"/>
    <property type="match status" value="1"/>
</dbReference>
<dbReference type="OrthoDB" id="45007at2759"/>
<protein>
    <recommendedName>
        <fullName evidence="3">Iron/zinc purple acid phosphatase-like C-terminal domain-containing protein</fullName>
    </recommendedName>
</protein>
<gene>
    <name evidence="1" type="ORF">PF005_g12779</name>
</gene>
<sequence>MYTIRSCDPDGVPNNDYEARNVQEAFEELFIKYKVDLVLQGQVHTYERLYPTANNSAIMAGVSRDNKTYENPKHPSNPTNLTLAMIESATGITHDEFSVIKSSATQDSTQ</sequence>
<evidence type="ECO:0008006" key="3">
    <source>
        <dbReference type="Google" id="ProtNLM"/>
    </source>
</evidence>
<proteinExistence type="predicted"/>
<dbReference type="InterPro" id="IPR029052">
    <property type="entry name" value="Metallo-depent_PP-like"/>
</dbReference>
<dbReference type="Proteomes" id="UP000433483">
    <property type="component" value="Unassembled WGS sequence"/>
</dbReference>
<evidence type="ECO:0000313" key="1">
    <source>
        <dbReference type="EMBL" id="KAE9207034.1"/>
    </source>
</evidence>
<keyword evidence="2" id="KW-1185">Reference proteome</keyword>
<dbReference type="AlphaFoldDB" id="A0A6A3XRC7"/>
<dbReference type="EMBL" id="QXGB01000687">
    <property type="protein sequence ID" value="KAE9207034.1"/>
    <property type="molecule type" value="Genomic_DNA"/>
</dbReference>
<name>A0A6A3XRC7_9STRA</name>
<accession>A0A6A3XRC7</accession>
<dbReference type="PANTHER" id="PTHR45867">
    <property type="entry name" value="PURPLE ACID PHOSPHATASE"/>
    <property type="match status" value="1"/>
</dbReference>
<organism evidence="1 2">
    <name type="scientific">Phytophthora fragariae</name>
    <dbReference type="NCBI Taxonomy" id="53985"/>
    <lineage>
        <taxon>Eukaryota</taxon>
        <taxon>Sar</taxon>
        <taxon>Stramenopiles</taxon>
        <taxon>Oomycota</taxon>
        <taxon>Peronosporomycetes</taxon>
        <taxon>Peronosporales</taxon>
        <taxon>Peronosporaceae</taxon>
        <taxon>Phytophthora</taxon>
    </lineage>
</organism>
<evidence type="ECO:0000313" key="2">
    <source>
        <dbReference type="Proteomes" id="UP000433483"/>
    </source>
</evidence>
<dbReference type="Gene3D" id="3.60.21.10">
    <property type="match status" value="1"/>
</dbReference>